<gene>
    <name evidence="3" type="ordered locus">AciX9_4578</name>
</gene>
<dbReference type="KEGG" id="acm:AciX9_4578"/>
<dbReference type="PaxDb" id="1198114-AciX9_4578"/>
<evidence type="ECO:0000313" key="3">
    <source>
        <dbReference type="EMBL" id="ADW71508.1"/>
    </source>
</evidence>
<dbReference type="HOGENOM" id="CLU_017156_0_0_0"/>
<feature type="domain" description="Ricin B lectin" evidence="2">
    <location>
        <begin position="197"/>
        <end position="341"/>
    </location>
</feature>
<keyword evidence="4" id="KW-1185">Reference proteome</keyword>
<evidence type="ECO:0000256" key="1">
    <source>
        <dbReference type="SAM" id="SignalP"/>
    </source>
</evidence>
<sequence length="845" mass="88292">MNCVRARSFEMLGLMIFATLLAAPLLGQSEGSPELNVQAGPYTLSPNSTTSACMDLRSASSVNGTAIQAYSCNGTNAQSWSLVPISGSAGNGYQVVSVSSGACLDVSNASTTNGALVQEWQCIGGNQANQIWQLFPFGSAYELVSLNSGKCLDLSGGNSGNGTQLQQWSCGQGSNTNQLWNFHPFSPEGTAQLNLSVGPYRISPVSNPSACMDLNAASSANGAAVQSYSCNGTNAQSWTLVPVSGNAGGGYEVVSSSSGACLDVIGVSLANGAHLNQWQCGGATKLNQIWQLYPYGNAFELVSLNSQKCLDLPNGNSANGTVLQQWSCGEGSNSNQLWTLAALSNAVGVVATATSLTASPNSTVPGQTVGMTASMSNPSTAGNVTFFDGATSLATVTLNGGTASFATTALANGTHSLTAQYVANAAYSASTSPQVQVTVSPSAVGEQASQSQVFFDSVGVETHISYLNTAFGTQWPAVLQEIKSLGVHHLRDGYYDWPSSSSIVLNHQSLAALGITTTYVVPLNFATTVAQIREASANLQDMEMLEASNECDVDPACGGPGLLGIANVVSFLPTVFAAGKSLGIPVLGPSFTTSQAYAAAGNLASHMTYNNLHVYFGGRNPGSNGWGDGDAQGNRYGSLAWWMDQGNVDAPNVPDIITETGYYAVPTPYPYQISEEVGASYIPRTYLLAFNHGVKRTFVHELIDEAASPFFGLLRYDLSERPAFTAIKNMLSIVTDPGTSFTPGKLNYTFSGGDSTLNHTLLQKQDGTFILIAWLEQSSYDEVNDVNTPVNPQTITLTLNGAAAVNNVTQFDSSGNTHGVGISGSRTTVPLTINDQLTVIQITPQ</sequence>
<dbReference type="EMBL" id="CP002484">
    <property type="protein sequence ID" value="ADW71508.1"/>
    <property type="molecule type" value="Genomic_DNA"/>
</dbReference>
<dbReference type="PROSITE" id="PS50231">
    <property type="entry name" value="RICIN_B_LECTIN"/>
    <property type="match status" value="2"/>
</dbReference>
<evidence type="ECO:0000259" key="2">
    <source>
        <dbReference type="SMART" id="SM00458"/>
    </source>
</evidence>
<dbReference type="eggNOG" id="COG4124">
    <property type="taxonomic scope" value="Bacteria"/>
</dbReference>
<keyword evidence="3" id="KW-0430">Lectin</keyword>
<dbReference type="GO" id="GO:0030246">
    <property type="term" value="F:carbohydrate binding"/>
    <property type="evidence" value="ECO:0007669"/>
    <property type="project" value="UniProtKB-KW"/>
</dbReference>
<dbReference type="InterPro" id="IPR032109">
    <property type="entry name" value="Big_3_5"/>
</dbReference>
<dbReference type="Pfam" id="PF14200">
    <property type="entry name" value="RicinB_lectin_2"/>
    <property type="match status" value="2"/>
</dbReference>
<keyword evidence="3" id="KW-0614">Plasmid</keyword>
<dbReference type="InterPro" id="IPR035992">
    <property type="entry name" value="Ricin_B-like_lectins"/>
</dbReference>
<dbReference type="Pfam" id="PF16640">
    <property type="entry name" value="Big_3_5"/>
    <property type="match status" value="1"/>
</dbReference>
<dbReference type="Gene3D" id="2.80.10.50">
    <property type="match status" value="4"/>
</dbReference>
<dbReference type="InterPro" id="IPR013783">
    <property type="entry name" value="Ig-like_fold"/>
</dbReference>
<dbReference type="Gene3D" id="3.20.20.80">
    <property type="entry name" value="Glycosidases"/>
    <property type="match status" value="1"/>
</dbReference>
<dbReference type="Gene3D" id="2.60.40.10">
    <property type="entry name" value="Immunoglobulins"/>
    <property type="match status" value="1"/>
</dbReference>
<dbReference type="OrthoDB" id="122530at2"/>
<proteinExistence type="predicted"/>
<dbReference type="AlphaFoldDB" id="E8X7S4"/>
<dbReference type="eggNOG" id="COG3209">
    <property type="taxonomic scope" value="Bacteria"/>
</dbReference>
<geneLocation type="plasmid" evidence="3 4">
    <name>pACIX904</name>
</geneLocation>
<evidence type="ECO:0000313" key="4">
    <source>
        <dbReference type="Proteomes" id="UP000000343"/>
    </source>
</evidence>
<reference evidence="4" key="1">
    <citation type="submission" date="2011-01" db="EMBL/GenBank/DDBJ databases">
        <title>Complete sequence of plasmid4 of Acidobacterium sp. MP5ACTX9.</title>
        <authorList>
            <consortium name="US DOE Joint Genome Institute"/>
            <person name="Lucas S."/>
            <person name="Copeland A."/>
            <person name="Lapidus A."/>
            <person name="Cheng J.-F."/>
            <person name="Goodwin L."/>
            <person name="Pitluck S."/>
            <person name="Teshima H."/>
            <person name="Detter J.C."/>
            <person name="Han C."/>
            <person name="Tapia R."/>
            <person name="Land M."/>
            <person name="Hauser L."/>
            <person name="Kyrpides N."/>
            <person name="Ivanova N."/>
            <person name="Ovchinnikova G."/>
            <person name="Pagani I."/>
            <person name="Rawat S.R."/>
            <person name="Mannisto M."/>
            <person name="Haggblom M.M."/>
            <person name="Woyke T."/>
        </authorList>
    </citation>
    <scope>NUCLEOTIDE SEQUENCE [LARGE SCALE GENOMIC DNA]</scope>
    <source>
        <strain evidence="4">MP5ACTX9</strain>
        <plasmid evidence="4">Plasmid pACIX904</plasmid>
    </source>
</reference>
<dbReference type="SUPFAM" id="SSF51445">
    <property type="entry name" value="(Trans)glycosidases"/>
    <property type="match status" value="1"/>
</dbReference>
<dbReference type="InterPro" id="IPR017853">
    <property type="entry name" value="GH"/>
</dbReference>
<dbReference type="RefSeq" id="WP_013573227.1">
    <property type="nucleotide sequence ID" value="NC_015059.1"/>
</dbReference>
<feature type="domain" description="Ricin B lectin" evidence="2">
    <location>
        <begin position="40"/>
        <end position="183"/>
    </location>
</feature>
<feature type="chain" id="PRO_5003230864" evidence="1">
    <location>
        <begin position="23"/>
        <end position="845"/>
    </location>
</feature>
<dbReference type="Proteomes" id="UP000000343">
    <property type="component" value="Plasmid pACIX904"/>
</dbReference>
<keyword evidence="1" id="KW-0732">Signal</keyword>
<name>E8X7S4_GRATM</name>
<dbReference type="eggNOG" id="COG3664">
    <property type="taxonomic scope" value="Bacteria"/>
</dbReference>
<protein>
    <submittedName>
        <fullName evidence="3">Ricin B lectin</fullName>
    </submittedName>
</protein>
<dbReference type="CDD" id="cd00161">
    <property type="entry name" value="beta-trefoil_Ricin-like"/>
    <property type="match status" value="1"/>
</dbReference>
<dbReference type="SMART" id="SM00458">
    <property type="entry name" value="RICIN"/>
    <property type="match status" value="2"/>
</dbReference>
<organism evidence="4">
    <name type="scientific">Granulicella tundricola (strain ATCC BAA-1859 / DSM 23138 / MP5ACTX9)</name>
    <dbReference type="NCBI Taxonomy" id="1198114"/>
    <lineage>
        <taxon>Bacteria</taxon>
        <taxon>Pseudomonadati</taxon>
        <taxon>Acidobacteriota</taxon>
        <taxon>Terriglobia</taxon>
        <taxon>Terriglobales</taxon>
        <taxon>Acidobacteriaceae</taxon>
        <taxon>Granulicella</taxon>
    </lineage>
</organism>
<dbReference type="SUPFAM" id="SSF50370">
    <property type="entry name" value="Ricin B-like lectins"/>
    <property type="match status" value="2"/>
</dbReference>
<dbReference type="InterPro" id="IPR000772">
    <property type="entry name" value="Ricin_B_lectin"/>
</dbReference>
<accession>E8X7S4</accession>
<feature type="signal peptide" evidence="1">
    <location>
        <begin position="1"/>
        <end position="22"/>
    </location>
</feature>